<reference evidence="1 2" key="1">
    <citation type="submission" date="2009-04" db="EMBL/GenBank/DDBJ databases">
        <authorList>
            <person name="Weinstock G."/>
            <person name="Sodergren E."/>
            <person name="Clifton S."/>
            <person name="Fulton L."/>
            <person name="Fulton B."/>
            <person name="Courtney L."/>
            <person name="Fronick C."/>
            <person name="Harrison M."/>
            <person name="Strong C."/>
            <person name="Farmer C."/>
            <person name="Delahaunty K."/>
            <person name="Markovic C."/>
            <person name="Hall O."/>
            <person name="Minx P."/>
            <person name="Tomlinson C."/>
            <person name="Mitreva M."/>
            <person name="Nelson J."/>
            <person name="Hou S."/>
            <person name="Wollam A."/>
            <person name="Pepin K.H."/>
            <person name="Johnson M."/>
            <person name="Bhonagiri V."/>
            <person name="Nash W.E."/>
            <person name="Warren W."/>
            <person name="Chinwalla A."/>
            <person name="Mardis E.R."/>
            <person name="Wilson R.K."/>
        </authorList>
    </citation>
    <scope>NUCLEOTIDE SEQUENCE [LARGE SCALE GENOMIC DNA]</scope>
    <source>
        <strain evidence="1 2">DSM 13280</strain>
    </source>
</reference>
<dbReference type="AlphaFoldDB" id="C4F9Q3"/>
<comment type="caution">
    <text evidence="1">The sequence shown here is derived from an EMBL/GenBank/DDBJ whole genome shotgun (WGS) entry which is preliminary data.</text>
</comment>
<dbReference type="Proteomes" id="UP000003295">
    <property type="component" value="Unassembled WGS sequence"/>
</dbReference>
<gene>
    <name evidence="1" type="ORF">COLINT_02787</name>
</gene>
<dbReference type="STRING" id="521003.COLINT_02787"/>
<protein>
    <submittedName>
        <fullName evidence="1">Uncharacterized protein</fullName>
    </submittedName>
</protein>
<name>C4F9Q3_9ACTN</name>
<sequence>MCASEPHDRAHRAVHFACGPSHRPYRAARILLAPFEVGRVMNGRLA</sequence>
<evidence type="ECO:0000313" key="2">
    <source>
        <dbReference type="Proteomes" id="UP000003295"/>
    </source>
</evidence>
<proteinExistence type="predicted"/>
<accession>C4F9Q3</accession>
<evidence type="ECO:0000313" key="1">
    <source>
        <dbReference type="EMBL" id="EEP44431.1"/>
    </source>
</evidence>
<dbReference type="HOGENOM" id="CLU_3182455_0_0_11"/>
<organism evidence="1 2">
    <name type="scientific">Collinsella intestinalis DSM 13280</name>
    <dbReference type="NCBI Taxonomy" id="521003"/>
    <lineage>
        <taxon>Bacteria</taxon>
        <taxon>Bacillati</taxon>
        <taxon>Actinomycetota</taxon>
        <taxon>Coriobacteriia</taxon>
        <taxon>Coriobacteriales</taxon>
        <taxon>Coriobacteriaceae</taxon>
        <taxon>Collinsella</taxon>
    </lineage>
</organism>
<dbReference type="EMBL" id="ABXH02000015">
    <property type="protein sequence ID" value="EEP44431.1"/>
    <property type="molecule type" value="Genomic_DNA"/>
</dbReference>